<dbReference type="EMBL" id="WWCN01000007">
    <property type="protein sequence ID" value="MYM23548.1"/>
    <property type="molecule type" value="Genomic_DNA"/>
</dbReference>
<comment type="caution">
    <text evidence="1">The sequence shown here is derived from an EMBL/GenBank/DDBJ whole genome shotgun (WGS) entry which is preliminary data.</text>
</comment>
<evidence type="ECO:0000313" key="2">
    <source>
        <dbReference type="Proteomes" id="UP000479335"/>
    </source>
</evidence>
<proteinExistence type="predicted"/>
<keyword evidence="2" id="KW-1185">Reference proteome</keyword>
<dbReference type="Proteomes" id="UP000479335">
    <property type="component" value="Unassembled WGS sequence"/>
</dbReference>
<protein>
    <submittedName>
        <fullName evidence="1">Uncharacterized protein</fullName>
    </submittedName>
</protein>
<dbReference type="AlphaFoldDB" id="A0A6L8KBD5"/>
<name>A0A6L8KBD5_9BURK</name>
<dbReference type="RefSeq" id="WP_161007038.1">
    <property type="nucleotide sequence ID" value="NZ_WWCN01000007.1"/>
</dbReference>
<sequence>MIPDHDRRQRAPQTSDTAGWHSYDFIVRQALQVQREIGTPGAVALLQKMGLKPQVIARVLGPERRVREEDLRSLAGGA</sequence>
<organism evidence="1 2">
    <name type="scientific">Duganella flavida</name>
    <dbReference type="NCBI Taxonomy" id="2692175"/>
    <lineage>
        <taxon>Bacteria</taxon>
        <taxon>Pseudomonadati</taxon>
        <taxon>Pseudomonadota</taxon>
        <taxon>Betaproteobacteria</taxon>
        <taxon>Burkholderiales</taxon>
        <taxon>Oxalobacteraceae</taxon>
        <taxon>Telluria group</taxon>
        <taxon>Duganella</taxon>
    </lineage>
</organism>
<accession>A0A6L8KBD5</accession>
<gene>
    <name evidence="1" type="ORF">GTP46_12910</name>
</gene>
<reference evidence="1 2" key="1">
    <citation type="submission" date="2019-12" db="EMBL/GenBank/DDBJ databases">
        <title>Novel species isolated from a subtropical stream in China.</title>
        <authorList>
            <person name="Lu H."/>
        </authorList>
    </citation>
    <scope>NUCLEOTIDE SEQUENCE [LARGE SCALE GENOMIC DNA]</scope>
    <source>
        <strain evidence="1 2">FT135W</strain>
    </source>
</reference>
<evidence type="ECO:0000313" key="1">
    <source>
        <dbReference type="EMBL" id="MYM23548.1"/>
    </source>
</evidence>